<dbReference type="PROSITE" id="PS51257">
    <property type="entry name" value="PROKAR_LIPOPROTEIN"/>
    <property type="match status" value="1"/>
</dbReference>
<accession>A0A0F9A462</accession>
<dbReference type="AlphaFoldDB" id="A0A0F9A462"/>
<gene>
    <name evidence="1" type="ORF">LCGC14_2697750</name>
</gene>
<protein>
    <submittedName>
        <fullName evidence="1">Uncharacterized protein</fullName>
    </submittedName>
</protein>
<evidence type="ECO:0000313" key="1">
    <source>
        <dbReference type="EMBL" id="KKK92950.1"/>
    </source>
</evidence>
<sequence>MKNSTHKTEIVILFFAISFFLSACGNLTGGISKTPIDPRSPVAIDLLSIAKNKNSKLKTFKGIGRVRVWDKGNFQVSRVAWVGWNPKRIRMEILGVSGHPVASLASDGDWVYFYIHTQQRFYKKRANTTFQNFLSLPLGSVDMIALLSGRVPIADHQSVLLKRDPVSNRYILVLKKRWRGLVEKIYFDKKKENVTRVERFDSTGGLVYRAEFERLQTIAG</sequence>
<dbReference type="EMBL" id="LAZR01047983">
    <property type="protein sequence ID" value="KKK92950.1"/>
    <property type="molecule type" value="Genomic_DNA"/>
</dbReference>
<organism evidence="1">
    <name type="scientific">marine sediment metagenome</name>
    <dbReference type="NCBI Taxonomy" id="412755"/>
    <lineage>
        <taxon>unclassified sequences</taxon>
        <taxon>metagenomes</taxon>
        <taxon>ecological metagenomes</taxon>
    </lineage>
</organism>
<dbReference type="Pfam" id="PF14125">
    <property type="entry name" value="DUF4292"/>
    <property type="match status" value="1"/>
</dbReference>
<dbReference type="InterPro" id="IPR025634">
    <property type="entry name" value="DUF4292"/>
</dbReference>
<reference evidence="1" key="1">
    <citation type="journal article" date="2015" name="Nature">
        <title>Complex archaea that bridge the gap between prokaryotes and eukaryotes.</title>
        <authorList>
            <person name="Spang A."/>
            <person name="Saw J.H."/>
            <person name="Jorgensen S.L."/>
            <person name="Zaremba-Niedzwiedzka K."/>
            <person name="Martijn J."/>
            <person name="Lind A.E."/>
            <person name="van Eijk R."/>
            <person name="Schleper C."/>
            <person name="Guy L."/>
            <person name="Ettema T.J."/>
        </authorList>
    </citation>
    <scope>NUCLEOTIDE SEQUENCE</scope>
</reference>
<dbReference type="Gene3D" id="2.50.20.10">
    <property type="entry name" value="Lipoprotein localisation LolA/LolB/LppX"/>
    <property type="match status" value="1"/>
</dbReference>
<name>A0A0F9A462_9ZZZZ</name>
<comment type="caution">
    <text evidence="1">The sequence shown here is derived from an EMBL/GenBank/DDBJ whole genome shotgun (WGS) entry which is preliminary data.</text>
</comment>
<feature type="non-terminal residue" evidence="1">
    <location>
        <position position="220"/>
    </location>
</feature>
<proteinExistence type="predicted"/>